<dbReference type="Proteomes" id="UP001321543">
    <property type="component" value="Chromosome"/>
</dbReference>
<dbReference type="EMBL" id="AP027728">
    <property type="protein sequence ID" value="BDZ37674.1"/>
    <property type="molecule type" value="Genomic_DNA"/>
</dbReference>
<accession>A0ABM8FPT8</accession>
<evidence type="ECO:0000313" key="2">
    <source>
        <dbReference type="Proteomes" id="UP001321543"/>
    </source>
</evidence>
<gene>
    <name evidence="1" type="ORF">GCM10025863_02880</name>
</gene>
<proteinExistence type="predicted"/>
<name>A0ABM8FPT8_9MICO</name>
<reference evidence="2" key="1">
    <citation type="journal article" date="2019" name="Int. J. Syst. Evol. Microbiol.">
        <title>The Global Catalogue of Microorganisms (GCM) 10K type strain sequencing project: providing services to taxonomists for standard genome sequencing and annotation.</title>
        <authorList>
            <consortium name="The Broad Institute Genomics Platform"/>
            <consortium name="The Broad Institute Genome Sequencing Center for Infectious Disease"/>
            <person name="Wu L."/>
            <person name="Ma J."/>
        </authorList>
    </citation>
    <scope>NUCLEOTIDE SEQUENCE [LARGE SCALE GENOMIC DNA]</scope>
    <source>
        <strain evidence="2">NBRC 106310</strain>
    </source>
</reference>
<keyword evidence="2" id="KW-1185">Reference proteome</keyword>
<organism evidence="1 2">
    <name type="scientific">Microbacterium suwonense</name>
    <dbReference type="NCBI Taxonomy" id="683047"/>
    <lineage>
        <taxon>Bacteria</taxon>
        <taxon>Bacillati</taxon>
        <taxon>Actinomycetota</taxon>
        <taxon>Actinomycetes</taxon>
        <taxon>Micrococcales</taxon>
        <taxon>Microbacteriaceae</taxon>
        <taxon>Microbacterium</taxon>
    </lineage>
</organism>
<evidence type="ECO:0000313" key="1">
    <source>
        <dbReference type="EMBL" id="BDZ37674.1"/>
    </source>
</evidence>
<evidence type="ECO:0008006" key="3">
    <source>
        <dbReference type="Google" id="ProtNLM"/>
    </source>
</evidence>
<dbReference type="RefSeq" id="WP_286301495.1">
    <property type="nucleotide sequence ID" value="NZ_AP027728.1"/>
</dbReference>
<protein>
    <recommendedName>
        <fullName evidence="3">Glyoxalase-like domain-containing protein</fullName>
    </recommendedName>
</protein>
<sequence length="54" mass="5664">MIAVVTPAQAKAFADAGFALFEGKEATEGVAYDCRDFVCRLPTSDPRALAVSVS</sequence>